<feature type="non-terminal residue" evidence="1">
    <location>
        <position position="1"/>
    </location>
</feature>
<name>A0A5C3NKN4_9APHY</name>
<evidence type="ECO:0000313" key="1">
    <source>
        <dbReference type="EMBL" id="TFK77582.1"/>
    </source>
</evidence>
<organism evidence="1 2">
    <name type="scientific">Polyporus arcularius HHB13444</name>
    <dbReference type="NCBI Taxonomy" id="1314778"/>
    <lineage>
        <taxon>Eukaryota</taxon>
        <taxon>Fungi</taxon>
        <taxon>Dikarya</taxon>
        <taxon>Basidiomycota</taxon>
        <taxon>Agaricomycotina</taxon>
        <taxon>Agaricomycetes</taxon>
        <taxon>Polyporales</taxon>
        <taxon>Polyporaceae</taxon>
        <taxon>Polyporus</taxon>
    </lineage>
</organism>
<evidence type="ECO:0000313" key="2">
    <source>
        <dbReference type="Proteomes" id="UP000308197"/>
    </source>
</evidence>
<sequence>VHSAKSLQGAYVMLSRVRALSGLMILRPFQHTKLSGNLSEELRDELNRFAEDASKTT</sequence>
<accession>A0A5C3NKN4</accession>
<dbReference type="AlphaFoldDB" id="A0A5C3NKN4"/>
<proteinExistence type="predicted"/>
<dbReference type="InParanoid" id="A0A5C3NKN4"/>
<feature type="non-terminal residue" evidence="1">
    <location>
        <position position="57"/>
    </location>
</feature>
<reference evidence="1 2" key="1">
    <citation type="journal article" date="2019" name="Nat. Ecol. Evol.">
        <title>Megaphylogeny resolves global patterns of mushroom evolution.</title>
        <authorList>
            <person name="Varga T."/>
            <person name="Krizsan K."/>
            <person name="Foldi C."/>
            <person name="Dima B."/>
            <person name="Sanchez-Garcia M."/>
            <person name="Sanchez-Ramirez S."/>
            <person name="Szollosi G.J."/>
            <person name="Szarkandi J.G."/>
            <person name="Papp V."/>
            <person name="Albert L."/>
            <person name="Andreopoulos W."/>
            <person name="Angelini C."/>
            <person name="Antonin V."/>
            <person name="Barry K.W."/>
            <person name="Bougher N.L."/>
            <person name="Buchanan P."/>
            <person name="Buyck B."/>
            <person name="Bense V."/>
            <person name="Catcheside P."/>
            <person name="Chovatia M."/>
            <person name="Cooper J."/>
            <person name="Damon W."/>
            <person name="Desjardin D."/>
            <person name="Finy P."/>
            <person name="Geml J."/>
            <person name="Haridas S."/>
            <person name="Hughes K."/>
            <person name="Justo A."/>
            <person name="Karasinski D."/>
            <person name="Kautmanova I."/>
            <person name="Kiss B."/>
            <person name="Kocsube S."/>
            <person name="Kotiranta H."/>
            <person name="LaButti K.M."/>
            <person name="Lechner B.E."/>
            <person name="Liimatainen K."/>
            <person name="Lipzen A."/>
            <person name="Lukacs Z."/>
            <person name="Mihaltcheva S."/>
            <person name="Morgado L.N."/>
            <person name="Niskanen T."/>
            <person name="Noordeloos M.E."/>
            <person name="Ohm R.A."/>
            <person name="Ortiz-Santana B."/>
            <person name="Ovrebo C."/>
            <person name="Racz N."/>
            <person name="Riley R."/>
            <person name="Savchenko A."/>
            <person name="Shiryaev A."/>
            <person name="Soop K."/>
            <person name="Spirin V."/>
            <person name="Szebenyi C."/>
            <person name="Tomsovsky M."/>
            <person name="Tulloss R.E."/>
            <person name="Uehling J."/>
            <person name="Grigoriev I.V."/>
            <person name="Vagvolgyi C."/>
            <person name="Papp T."/>
            <person name="Martin F.M."/>
            <person name="Miettinen O."/>
            <person name="Hibbett D.S."/>
            <person name="Nagy L.G."/>
        </authorList>
    </citation>
    <scope>NUCLEOTIDE SEQUENCE [LARGE SCALE GENOMIC DNA]</scope>
    <source>
        <strain evidence="1 2">HHB13444</strain>
    </source>
</reference>
<gene>
    <name evidence="1" type="ORF">K466DRAFT_440445</name>
</gene>
<keyword evidence="2" id="KW-1185">Reference proteome</keyword>
<protein>
    <submittedName>
        <fullName evidence="1">Uncharacterized protein</fullName>
    </submittedName>
</protein>
<dbReference type="EMBL" id="ML213456">
    <property type="protein sequence ID" value="TFK77582.1"/>
    <property type="molecule type" value="Genomic_DNA"/>
</dbReference>
<dbReference type="Proteomes" id="UP000308197">
    <property type="component" value="Unassembled WGS sequence"/>
</dbReference>